<sequence length="1071" mass="124019">MLWTPNEYILEVLSQLPSEFDTIEYKEIPYNHKNCYRVIETVIAMLNSDFGIGHNKFIIFGIVDKTLEKRGLGTIPMQDDNEYQNLFDKINPRPDIQTGTIEYEGLTFGYIFISKANNDRIYEVKDTFAKNEREGVFRGQAFLRRGSKNYLMTHQDRIRIIKSINQPEFYSYPVYQSAINRQYNTGLSSTLLAAILGAWDENNNNDIKLIEEITQETYQNWIQPIRDIRSLENTSIQFSNGVWKIKNRSDILKQEGNKIYDSYFEIIKEQIIKVLTTINPRYNLEQNQRFMAEIYNKKPIYSHEITHGLSEFLAILGNKPEYFTSCTRTKINNYASIIIREILKIKDWKIWATLSENLSLLAEAAPEVFLRSIEMNLKHDNNPIQKFLNEGEIGVFEYKYGPSLFYALSLIACNSDYFTSSCQNLFSLAAYSEKALSTLTGILLPWFPQTSAVLSRRKSIIGTLQRENNELGWKLIISLLPGKVKAGNPIERPRFLPYGNIPETISTEEYWEITECYFMNAMEAAEGSADRIAELIEFLDNVPKILFEKLCDFYDNYLDNEPDDQFKYIIWDKLLDFIAHHKSFPEAKWALPEEAIKKIEAITEKYKPIDITIYSARLFKKEQHSLLIRNKGDWKKSEKELSENQLTVVKQLFENINLFGLLEYAHRVDKPEIIGRCLANLSEIEAFKEVILKGITSEDEILRTVANNYIIKKFSNEGIEWVYKTMDSQWPSNKNATFLALIPLANETLDYVKKKIEGNESIYWNLISPYIIEIDGLEFNNYVVSNLINVNKIEEAIDIINGMIEKSLIEPGIAIFCLNEVSGEALKCNDMTAYNISKIIGWLQKQTIDHEIMLKLEWKFLRILDDSSEINAKTLYQGVADNPDLFINAIEMIYKPRNKKEECEGEKKLSEHSKIMAEQYYYLLSGCKIVPGSNEEGLLNIEKFEEWVQNVKEKSKLIDRFEVAMITLGKLLYYSPADPSGFFIHKNIAVLLQASDSDRIREGYRTEAINSRGVHSIDKTGKADFELSDRYQDKANLADDAGYSRFATTLRQISKHFKEEGFSNIEECDDL</sequence>
<keyword evidence="2" id="KW-0238">DNA-binding</keyword>
<dbReference type="InterPro" id="IPR007421">
    <property type="entry name" value="Schlafen_AlbA_2_dom"/>
</dbReference>
<proteinExistence type="predicted"/>
<dbReference type="Pfam" id="PF04326">
    <property type="entry name" value="SLFN_AlbA_2"/>
    <property type="match status" value="1"/>
</dbReference>
<dbReference type="AlphaFoldDB" id="A0A1W2CA05"/>
<protein>
    <submittedName>
        <fullName evidence="2">Putative DNA-binding domain-containing protein</fullName>
    </submittedName>
</protein>
<dbReference type="EMBL" id="FWXW01000008">
    <property type="protein sequence ID" value="SMC81814.1"/>
    <property type="molecule type" value="Genomic_DNA"/>
</dbReference>
<dbReference type="InterPro" id="IPR038461">
    <property type="entry name" value="Schlafen_AlbA_2_dom_sf"/>
</dbReference>
<evidence type="ECO:0000313" key="2">
    <source>
        <dbReference type="EMBL" id="SMC81814.1"/>
    </source>
</evidence>
<gene>
    <name evidence="2" type="ORF">SAMN02745168_2637</name>
</gene>
<organism evidence="2 3">
    <name type="scientific">Papillibacter cinnamivorans DSM 12816</name>
    <dbReference type="NCBI Taxonomy" id="1122930"/>
    <lineage>
        <taxon>Bacteria</taxon>
        <taxon>Bacillati</taxon>
        <taxon>Bacillota</taxon>
        <taxon>Clostridia</taxon>
        <taxon>Eubacteriales</taxon>
        <taxon>Oscillospiraceae</taxon>
        <taxon>Papillibacter</taxon>
    </lineage>
</organism>
<evidence type="ECO:0000313" key="3">
    <source>
        <dbReference type="Proteomes" id="UP000192790"/>
    </source>
</evidence>
<feature type="domain" description="Schlafen AlbA-2" evidence="1">
    <location>
        <begin position="20"/>
        <end position="152"/>
    </location>
</feature>
<dbReference type="Proteomes" id="UP000192790">
    <property type="component" value="Unassembled WGS sequence"/>
</dbReference>
<accession>A0A1W2CA05</accession>
<keyword evidence="3" id="KW-1185">Reference proteome</keyword>
<evidence type="ECO:0000259" key="1">
    <source>
        <dbReference type="Pfam" id="PF04326"/>
    </source>
</evidence>
<dbReference type="RefSeq" id="WP_084235313.1">
    <property type="nucleotide sequence ID" value="NZ_FWXW01000008.1"/>
</dbReference>
<reference evidence="2 3" key="1">
    <citation type="submission" date="2017-04" db="EMBL/GenBank/DDBJ databases">
        <authorList>
            <person name="Afonso C.L."/>
            <person name="Miller P.J."/>
            <person name="Scott M.A."/>
            <person name="Spackman E."/>
            <person name="Goraichik I."/>
            <person name="Dimitrov K.M."/>
            <person name="Suarez D.L."/>
            <person name="Swayne D.E."/>
        </authorList>
    </citation>
    <scope>NUCLEOTIDE SEQUENCE [LARGE SCALE GENOMIC DNA]</scope>
    <source>
        <strain evidence="2 3">DSM 12816</strain>
    </source>
</reference>
<dbReference type="GO" id="GO:0003677">
    <property type="term" value="F:DNA binding"/>
    <property type="evidence" value="ECO:0007669"/>
    <property type="project" value="UniProtKB-KW"/>
</dbReference>
<name>A0A1W2CA05_9FIRM</name>
<dbReference type="OrthoDB" id="9796370at2"/>
<dbReference type="Gene3D" id="3.30.950.30">
    <property type="entry name" value="Schlafen, AAA domain"/>
    <property type="match status" value="1"/>
</dbReference>